<sequence>MLKRLLRRPAAQALLAWLLGRYLDFALRTTRWTLHGDEHLAPFAAGHRAVVAFWHERLPLMPALWTLAKRQGGDLRAHILASRHQDGRFLGEVMRRFGVSVVHGSTQRDGRDRGGAASVLTMLDVLDDGGLVVLTPDGPRGPRRQAAPGVAQLAARSGAPVLPCAAQTSRRRILGSWDRMILPLPWGRGVLVCGPAILVPRDGWQESLPQIAKALSDAADAADRLCG</sequence>
<dbReference type="InterPro" id="IPR007172">
    <property type="entry name" value="DUF374"/>
</dbReference>
<keyword evidence="2" id="KW-0012">Acyltransferase</keyword>
<keyword evidence="2" id="KW-0808">Transferase</keyword>
<dbReference type="EMBL" id="JAPDNT010000001">
    <property type="protein sequence ID" value="MCW3473346.1"/>
    <property type="molecule type" value="Genomic_DNA"/>
</dbReference>
<keyword evidence="3" id="KW-1185">Reference proteome</keyword>
<dbReference type="AlphaFoldDB" id="A0AA41YHE5"/>
<evidence type="ECO:0000313" key="2">
    <source>
        <dbReference type="EMBL" id="MCW3473346.1"/>
    </source>
</evidence>
<dbReference type="CDD" id="cd07983">
    <property type="entry name" value="LPLAT_DUF374-like"/>
    <property type="match status" value="1"/>
</dbReference>
<organism evidence="2 3">
    <name type="scientific">Limobrevibacterium gyesilva</name>
    <dbReference type="NCBI Taxonomy" id="2991712"/>
    <lineage>
        <taxon>Bacteria</taxon>
        <taxon>Pseudomonadati</taxon>
        <taxon>Pseudomonadota</taxon>
        <taxon>Alphaproteobacteria</taxon>
        <taxon>Acetobacterales</taxon>
        <taxon>Acetobacteraceae</taxon>
        <taxon>Limobrevibacterium</taxon>
    </lineage>
</organism>
<dbReference type="GO" id="GO:0016746">
    <property type="term" value="F:acyltransferase activity"/>
    <property type="evidence" value="ECO:0007669"/>
    <property type="project" value="UniProtKB-KW"/>
</dbReference>
<comment type="caution">
    <text evidence="2">The sequence shown here is derived from an EMBL/GenBank/DDBJ whole genome shotgun (WGS) entry which is preliminary data.</text>
</comment>
<dbReference type="Pfam" id="PF04028">
    <property type="entry name" value="DUF374"/>
    <property type="match status" value="1"/>
</dbReference>
<accession>A0AA41YHE5</accession>
<evidence type="ECO:0000259" key="1">
    <source>
        <dbReference type="Pfam" id="PF04028"/>
    </source>
</evidence>
<feature type="domain" description="DUF374" evidence="1">
    <location>
        <begin position="75"/>
        <end position="143"/>
    </location>
</feature>
<evidence type="ECO:0000313" key="3">
    <source>
        <dbReference type="Proteomes" id="UP001165679"/>
    </source>
</evidence>
<dbReference type="SUPFAM" id="SSF69593">
    <property type="entry name" value="Glycerol-3-phosphate (1)-acyltransferase"/>
    <property type="match status" value="1"/>
</dbReference>
<protein>
    <submittedName>
        <fullName evidence="2">Lysophospholipid acyltransferase family protein</fullName>
    </submittedName>
</protein>
<reference evidence="2" key="1">
    <citation type="submission" date="2022-09" db="EMBL/GenBank/DDBJ databases">
        <title>Rhodovastum sp. nov. RN2-1 isolated from soil in Seongnam, South Korea.</title>
        <authorList>
            <person name="Le N.T."/>
        </authorList>
    </citation>
    <scope>NUCLEOTIDE SEQUENCE</scope>
    <source>
        <strain evidence="2">RN2-1</strain>
    </source>
</reference>
<gene>
    <name evidence="2" type="ORF">OL599_02045</name>
</gene>
<reference evidence="2" key="2">
    <citation type="submission" date="2022-10" db="EMBL/GenBank/DDBJ databases">
        <authorList>
            <person name="Trinh H.N."/>
        </authorList>
    </citation>
    <scope>NUCLEOTIDE SEQUENCE</scope>
    <source>
        <strain evidence="2">RN2-1</strain>
    </source>
</reference>
<name>A0AA41YHE5_9PROT</name>
<proteinExistence type="predicted"/>
<dbReference type="Proteomes" id="UP001165679">
    <property type="component" value="Unassembled WGS sequence"/>
</dbReference>